<dbReference type="AlphaFoldDB" id="A0AAV7VPR3"/>
<keyword evidence="3" id="KW-1185">Reference proteome</keyword>
<accession>A0AAV7VPR3</accession>
<reference evidence="2" key="1">
    <citation type="journal article" date="2022" name="bioRxiv">
        <title>Sequencing and chromosome-scale assembly of the giantPleurodeles waltlgenome.</title>
        <authorList>
            <person name="Brown T."/>
            <person name="Elewa A."/>
            <person name="Iarovenko S."/>
            <person name="Subramanian E."/>
            <person name="Araus A.J."/>
            <person name="Petzold A."/>
            <person name="Susuki M."/>
            <person name="Suzuki K.-i.T."/>
            <person name="Hayashi T."/>
            <person name="Toyoda A."/>
            <person name="Oliveira C."/>
            <person name="Osipova E."/>
            <person name="Leigh N.D."/>
            <person name="Simon A."/>
            <person name="Yun M.H."/>
        </authorList>
    </citation>
    <scope>NUCLEOTIDE SEQUENCE</scope>
    <source>
        <strain evidence="2">20211129_DDA</strain>
        <tissue evidence="2">Liver</tissue>
    </source>
</reference>
<feature type="compositionally biased region" description="Basic residues" evidence="1">
    <location>
        <begin position="122"/>
        <end position="133"/>
    </location>
</feature>
<name>A0AAV7VPR3_PLEWA</name>
<feature type="region of interest" description="Disordered" evidence="1">
    <location>
        <begin position="122"/>
        <end position="141"/>
    </location>
</feature>
<sequence>MEVLRSMRAVVQLRFPGILNFMWANKMYYFLVPEEVDNFITHNSSQSATGVETQEVDKDELDSWLSVKQLPKLPSEQQPFLAGVSRVVPSRPFRVPIVTWERYATHRRIASGSIVYKRRRTLHKGARTPRRRRTLVEHQQR</sequence>
<dbReference type="EMBL" id="JANPWB010000003">
    <property type="protein sequence ID" value="KAJ1203643.1"/>
    <property type="molecule type" value="Genomic_DNA"/>
</dbReference>
<gene>
    <name evidence="2" type="ORF">NDU88_007427</name>
</gene>
<comment type="caution">
    <text evidence="2">The sequence shown here is derived from an EMBL/GenBank/DDBJ whole genome shotgun (WGS) entry which is preliminary data.</text>
</comment>
<evidence type="ECO:0000256" key="1">
    <source>
        <dbReference type="SAM" id="MobiDB-lite"/>
    </source>
</evidence>
<dbReference type="Proteomes" id="UP001066276">
    <property type="component" value="Chromosome 2_1"/>
</dbReference>
<protein>
    <submittedName>
        <fullName evidence="2">Uncharacterized protein</fullName>
    </submittedName>
</protein>
<evidence type="ECO:0000313" key="3">
    <source>
        <dbReference type="Proteomes" id="UP001066276"/>
    </source>
</evidence>
<evidence type="ECO:0000313" key="2">
    <source>
        <dbReference type="EMBL" id="KAJ1203643.1"/>
    </source>
</evidence>
<organism evidence="2 3">
    <name type="scientific">Pleurodeles waltl</name>
    <name type="common">Iberian ribbed newt</name>
    <dbReference type="NCBI Taxonomy" id="8319"/>
    <lineage>
        <taxon>Eukaryota</taxon>
        <taxon>Metazoa</taxon>
        <taxon>Chordata</taxon>
        <taxon>Craniata</taxon>
        <taxon>Vertebrata</taxon>
        <taxon>Euteleostomi</taxon>
        <taxon>Amphibia</taxon>
        <taxon>Batrachia</taxon>
        <taxon>Caudata</taxon>
        <taxon>Salamandroidea</taxon>
        <taxon>Salamandridae</taxon>
        <taxon>Pleurodelinae</taxon>
        <taxon>Pleurodeles</taxon>
    </lineage>
</organism>
<proteinExistence type="predicted"/>